<evidence type="ECO:0000256" key="2">
    <source>
        <dbReference type="ARBA" id="ARBA00023125"/>
    </source>
</evidence>
<evidence type="ECO:0000259" key="4">
    <source>
        <dbReference type="PROSITE" id="PS51118"/>
    </source>
</evidence>
<dbReference type="InterPro" id="IPR002577">
    <property type="entry name" value="HTH_HxlR"/>
</dbReference>
<keyword evidence="6" id="KW-1185">Reference proteome</keyword>
<organism evidence="5 6">
    <name type="scientific">Herbiconiux ginsengi</name>
    <dbReference type="NCBI Taxonomy" id="381665"/>
    <lineage>
        <taxon>Bacteria</taxon>
        <taxon>Bacillati</taxon>
        <taxon>Actinomycetota</taxon>
        <taxon>Actinomycetes</taxon>
        <taxon>Micrococcales</taxon>
        <taxon>Microbacteriaceae</taxon>
        <taxon>Herbiconiux</taxon>
    </lineage>
</organism>
<dbReference type="Gene3D" id="1.10.10.10">
    <property type="entry name" value="Winged helix-like DNA-binding domain superfamily/Winged helix DNA-binding domain"/>
    <property type="match status" value="1"/>
</dbReference>
<dbReference type="RefSeq" id="WP_092557261.1">
    <property type="nucleotide sequence ID" value="NZ_FNPZ01000005.1"/>
</dbReference>
<gene>
    <name evidence="5" type="ORF">SAMN05216554_4059</name>
</gene>
<evidence type="ECO:0000313" key="5">
    <source>
        <dbReference type="EMBL" id="SDZ47769.1"/>
    </source>
</evidence>
<protein>
    <submittedName>
        <fullName evidence="5">Transcriptional regulator, HxlR family</fullName>
    </submittedName>
</protein>
<evidence type="ECO:0000256" key="3">
    <source>
        <dbReference type="ARBA" id="ARBA00023163"/>
    </source>
</evidence>
<dbReference type="Pfam" id="PF01638">
    <property type="entry name" value="HxlR"/>
    <property type="match status" value="1"/>
</dbReference>
<dbReference type="OrthoDB" id="9792527at2"/>
<dbReference type="Proteomes" id="UP000198891">
    <property type="component" value="Unassembled WGS sequence"/>
</dbReference>
<dbReference type="PROSITE" id="PS51118">
    <property type="entry name" value="HTH_HXLR"/>
    <property type="match status" value="1"/>
</dbReference>
<dbReference type="AlphaFoldDB" id="A0A1H3TEI7"/>
<feature type="domain" description="HTH hxlR-type" evidence="4">
    <location>
        <begin position="12"/>
        <end position="111"/>
    </location>
</feature>
<reference evidence="5 6" key="1">
    <citation type="submission" date="2016-10" db="EMBL/GenBank/DDBJ databases">
        <authorList>
            <person name="de Groot N.N."/>
        </authorList>
    </citation>
    <scope>NUCLEOTIDE SEQUENCE [LARGE SCALE GENOMIC DNA]</scope>
    <source>
        <strain evidence="5 6">CGMCC 4.3491</strain>
    </source>
</reference>
<keyword evidence="1" id="KW-0805">Transcription regulation</keyword>
<dbReference type="SUPFAM" id="SSF46785">
    <property type="entry name" value="Winged helix' DNA-binding domain"/>
    <property type="match status" value="1"/>
</dbReference>
<dbReference type="EMBL" id="FNPZ01000005">
    <property type="protein sequence ID" value="SDZ47769.1"/>
    <property type="molecule type" value="Genomic_DNA"/>
</dbReference>
<sequence length="161" mass="17696">MHERATLDLSTCPIGLSLEVLGQKWTLLIIREAFNGVQRFSDFGAVLGCPRNLLATRLRMLCDHGIMRTELYEVSGERSRVRYELTDAGRELAPTLVALFDWGQKNRLADMNQLAPAKCRCGGRVHAVMICEDGHVVDDVDALTLPQWTGSSVPGVSALSG</sequence>
<accession>A0A1H3TEI7</accession>
<dbReference type="GO" id="GO:0003677">
    <property type="term" value="F:DNA binding"/>
    <property type="evidence" value="ECO:0007669"/>
    <property type="project" value="UniProtKB-KW"/>
</dbReference>
<dbReference type="InterPro" id="IPR036388">
    <property type="entry name" value="WH-like_DNA-bd_sf"/>
</dbReference>
<dbReference type="InterPro" id="IPR036390">
    <property type="entry name" value="WH_DNA-bd_sf"/>
</dbReference>
<keyword evidence="3" id="KW-0804">Transcription</keyword>
<proteinExistence type="predicted"/>
<name>A0A1H3TEI7_9MICO</name>
<evidence type="ECO:0000313" key="6">
    <source>
        <dbReference type="Proteomes" id="UP000198891"/>
    </source>
</evidence>
<dbReference type="STRING" id="381665.SAMN05216554_4059"/>
<keyword evidence="2" id="KW-0238">DNA-binding</keyword>
<dbReference type="PANTHER" id="PTHR33204">
    <property type="entry name" value="TRANSCRIPTIONAL REGULATOR, MARR FAMILY"/>
    <property type="match status" value="1"/>
</dbReference>
<evidence type="ECO:0000256" key="1">
    <source>
        <dbReference type="ARBA" id="ARBA00023015"/>
    </source>
</evidence>
<dbReference type="PANTHER" id="PTHR33204:SF18">
    <property type="entry name" value="TRANSCRIPTIONAL REGULATORY PROTEIN"/>
    <property type="match status" value="1"/>
</dbReference>